<evidence type="ECO:0000256" key="4">
    <source>
        <dbReference type="RuleBase" id="RU003476"/>
    </source>
</evidence>
<evidence type="ECO:0000313" key="7">
    <source>
        <dbReference type="Proteomes" id="UP000638648"/>
    </source>
</evidence>
<proteinExistence type="inferred from homology"/>
<dbReference type="EMBL" id="JADBEM010000001">
    <property type="protein sequence ID" value="MBE1606341.1"/>
    <property type="molecule type" value="Genomic_DNA"/>
</dbReference>
<comment type="cofactor">
    <cofactor evidence="1">
        <name>Mg(2+)</name>
        <dbReference type="ChEBI" id="CHEBI:18420"/>
    </cofactor>
</comment>
<dbReference type="SUPFAM" id="SSF55811">
    <property type="entry name" value="Nudix"/>
    <property type="match status" value="1"/>
</dbReference>
<dbReference type="EC" id="3.6.1.55" evidence="6"/>
<dbReference type="InterPro" id="IPR000086">
    <property type="entry name" value="NUDIX_hydrolase_dom"/>
</dbReference>
<dbReference type="CDD" id="cd02883">
    <property type="entry name" value="NUDIX_Hydrolase"/>
    <property type="match status" value="1"/>
</dbReference>
<dbReference type="PANTHER" id="PTHR43046:SF14">
    <property type="entry name" value="MUTT_NUDIX FAMILY PROTEIN"/>
    <property type="match status" value="1"/>
</dbReference>
<dbReference type="Proteomes" id="UP000638648">
    <property type="component" value="Unassembled WGS sequence"/>
</dbReference>
<dbReference type="Pfam" id="PF00293">
    <property type="entry name" value="NUDIX"/>
    <property type="match status" value="1"/>
</dbReference>
<dbReference type="GO" id="GO:0035539">
    <property type="term" value="F:8-oxo-7,8-dihydrodeoxyguanosine triphosphate pyrophosphatase activity"/>
    <property type="evidence" value="ECO:0007669"/>
    <property type="project" value="UniProtKB-EC"/>
</dbReference>
<evidence type="ECO:0000256" key="1">
    <source>
        <dbReference type="ARBA" id="ARBA00001946"/>
    </source>
</evidence>
<dbReference type="PANTHER" id="PTHR43046">
    <property type="entry name" value="GDP-MANNOSE MANNOSYL HYDROLASE"/>
    <property type="match status" value="1"/>
</dbReference>
<dbReference type="AlphaFoldDB" id="A0A927MU12"/>
<evidence type="ECO:0000256" key="3">
    <source>
        <dbReference type="ARBA" id="ARBA00022801"/>
    </source>
</evidence>
<dbReference type="RefSeq" id="WP_192750485.1">
    <property type="nucleotide sequence ID" value="NZ_BAABJL010000245.1"/>
</dbReference>
<organism evidence="6 7">
    <name type="scientific">Actinopolymorpha pittospori</name>
    <dbReference type="NCBI Taxonomy" id="648752"/>
    <lineage>
        <taxon>Bacteria</taxon>
        <taxon>Bacillati</taxon>
        <taxon>Actinomycetota</taxon>
        <taxon>Actinomycetes</taxon>
        <taxon>Propionibacteriales</taxon>
        <taxon>Actinopolymorphaceae</taxon>
        <taxon>Actinopolymorpha</taxon>
    </lineage>
</organism>
<comment type="caution">
    <text evidence="6">The sequence shown here is derived from an EMBL/GenBank/DDBJ whole genome shotgun (WGS) entry which is preliminary data.</text>
</comment>
<evidence type="ECO:0000313" key="6">
    <source>
        <dbReference type="EMBL" id="MBE1606341.1"/>
    </source>
</evidence>
<dbReference type="InterPro" id="IPR020476">
    <property type="entry name" value="Nudix_hydrolase"/>
</dbReference>
<sequence>MTQQLPEGRPAVAAAVIVQDGRVLLVQRRQREGSLLWALPSGEVEPDETAEAAAARETGEEVGLTVTPAKNLGERIHPNTGRKMIYVACEIVSGEAHVVDTDELADLAWCKRDELATYVPYGFFPAVQEYLEAELQ</sequence>
<evidence type="ECO:0000259" key="5">
    <source>
        <dbReference type="PROSITE" id="PS51462"/>
    </source>
</evidence>
<protein>
    <submittedName>
        <fullName evidence="6">8-oxo-dGTP diphosphatase</fullName>
        <ecNumber evidence="6">3.6.1.55</ecNumber>
    </submittedName>
</protein>
<dbReference type="PROSITE" id="PS00893">
    <property type="entry name" value="NUDIX_BOX"/>
    <property type="match status" value="1"/>
</dbReference>
<dbReference type="InterPro" id="IPR015797">
    <property type="entry name" value="NUDIX_hydrolase-like_dom_sf"/>
</dbReference>
<feature type="domain" description="Nudix hydrolase" evidence="5">
    <location>
        <begin position="7"/>
        <end position="131"/>
    </location>
</feature>
<gene>
    <name evidence="6" type="ORF">HEB94_003189</name>
</gene>
<keyword evidence="7" id="KW-1185">Reference proteome</keyword>
<keyword evidence="3 4" id="KW-0378">Hydrolase</keyword>
<name>A0A927MU12_9ACTN</name>
<dbReference type="PROSITE" id="PS51462">
    <property type="entry name" value="NUDIX"/>
    <property type="match status" value="1"/>
</dbReference>
<evidence type="ECO:0000256" key="2">
    <source>
        <dbReference type="ARBA" id="ARBA00005582"/>
    </source>
</evidence>
<reference evidence="6" key="1">
    <citation type="submission" date="2020-10" db="EMBL/GenBank/DDBJ databases">
        <title>Sequencing the genomes of 1000 actinobacteria strains.</title>
        <authorList>
            <person name="Klenk H.-P."/>
        </authorList>
    </citation>
    <scope>NUCLEOTIDE SEQUENCE</scope>
    <source>
        <strain evidence="6">DSM 45354</strain>
    </source>
</reference>
<dbReference type="Gene3D" id="3.90.79.10">
    <property type="entry name" value="Nucleoside Triphosphate Pyrophosphohydrolase"/>
    <property type="match status" value="1"/>
</dbReference>
<comment type="similarity">
    <text evidence="2 4">Belongs to the Nudix hydrolase family.</text>
</comment>
<dbReference type="PRINTS" id="PR00502">
    <property type="entry name" value="NUDIXFAMILY"/>
</dbReference>
<accession>A0A927MU12</accession>
<dbReference type="InterPro" id="IPR020084">
    <property type="entry name" value="NUDIX_hydrolase_CS"/>
</dbReference>